<name>A0A7R8WKN4_9CRUS</name>
<evidence type="ECO:0000313" key="2">
    <source>
        <dbReference type="EMBL" id="CAD7232313.1"/>
    </source>
</evidence>
<gene>
    <name evidence="2" type="ORF">CTOB1V02_LOCUS10149</name>
</gene>
<protein>
    <submittedName>
        <fullName evidence="2">Uncharacterized protein</fullName>
    </submittedName>
</protein>
<accession>A0A7R8WKN4</accession>
<feature type="compositionally biased region" description="Basic and acidic residues" evidence="1">
    <location>
        <begin position="1"/>
        <end position="17"/>
    </location>
</feature>
<feature type="region of interest" description="Disordered" evidence="1">
    <location>
        <begin position="70"/>
        <end position="91"/>
    </location>
</feature>
<dbReference type="EMBL" id="OB664505">
    <property type="protein sequence ID" value="CAD7232313.1"/>
    <property type="molecule type" value="Genomic_DNA"/>
</dbReference>
<feature type="region of interest" description="Disordered" evidence="1">
    <location>
        <begin position="1"/>
        <end position="57"/>
    </location>
</feature>
<feature type="compositionally biased region" description="Polar residues" evidence="1">
    <location>
        <begin position="25"/>
        <end position="40"/>
    </location>
</feature>
<organism evidence="2">
    <name type="scientific">Cyprideis torosa</name>
    <dbReference type="NCBI Taxonomy" id="163714"/>
    <lineage>
        <taxon>Eukaryota</taxon>
        <taxon>Metazoa</taxon>
        <taxon>Ecdysozoa</taxon>
        <taxon>Arthropoda</taxon>
        <taxon>Crustacea</taxon>
        <taxon>Oligostraca</taxon>
        <taxon>Ostracoda</taxon>
        <taxon>Podocopa</taxon>
        <taxon>Podocopida</taxon>
        <taxon>Cytherocopina</taxon>
        <taxon>Cytheroidea</taxon>
        <taxon>Cytherideidae</taxon>
        <taxon>Cyprideis</taxon>
    </lineage>
</organism>
<feature type="compositionally biased region" description="Basic residues" evidence="1">
    <location>
        <begin position="45"/>
        <end position="57"/>
    </location>
</feature>
<sequence>MAEGKLADDIQDPRLEEPVDDTQCKENISPSEQPSVPLTSSEERKRKRQGTKIPKRSKAVKALGMPFTFVSDESGGNDEAAGRLPCTSPSVPSFHRDRAWEGLHGWTKSPPNIPPSPPFVSLGENEQWQGQQELNTCSVYL</sequence>
<proteinExistence type="predicted"/>
<reference evidence="2" key="1">
    <citation type="submission" date="2020-11" db="EMBL/GenBank/DDBJ databases">
        <authorList>
            <person name="Tran Van P."/>
        </authorList>
    </citation>
    <scope>NUCLEOTIDE SEQUENCE</scope>
</reference>
<evidence type="ECO:0000256" key="1">
    <source>
        <dbReference type="SAM" id="MobiDB-lite"/>
    </source>
</evidence>
<dbReference type="AlphaFoldDB" id="A0A7R8WKN4"/>